<dbReference type="SUPFAM" id="SSF48647">
    <property type="entry name" value="Fungal elicitin"/>
    <property type="match status" value="1"/>
</dbReference>
<dbReference type="Gene3D" id="1.10.239.10">
    <property type="entry name" value="Elicitin domain"/>
    <property type="match status" value="1"/>
</dbReference>
<evidence type="ECO:0000256" key="4">
    <source>
        <dbReference type="ARBA" id="ARBA00022978"/>
    </source>
</evidence>
<dbReference type="InterPro" id="IPR036470">
    <property type="entry name" value="Elicitin_sf"/>
</dbReference>
<dbReference type="PRINTS" id="PR00948">
    <property type="entry name" value="ELICITIN"/>
</dbReference>
<dbReference type="GO" id="GO:0005576">
    <property type="term" value="C:extracellular region"/>
    <property type="evidence" value="ECO:0007669"/>
    <property type="project" value="UniProtKB-SubCell"/>
</dbReference>
<comment type="function">
    <text evidence="6">Induces local and distal defense responses (incompatible hypersensitive reaction) in plants from the solanaceae and cruciferae families. Elicits leaf necrosis and causes the accumulation of pathogenesis-related proteins. Might interact with the lipidic molecules of the plasma membrane.</text>
</comment>
<keyword evidence="5 6" id="KW-1015">Disulfide bond</keyword>
<dbReference type="Proteomes" id="UP000602510">
    <property type="component" value="Unassembled WGS sequence"/>
</dbReference>
<evidence type="ECO:0000256" key="2">
    <source>
        <dbReference type="ARBA" id="ARBA00009544"/>
    </source>
</evidence>
<gene>
    <name evidence="8" type="ORF">GN244_ATG10116</name>
    <name evidence="9" type="ORF">GN958_ATG04700</name>
</gene>
<keyword evidence="3 6" id="KW-0964">Secreted</keyword>
<name>A0A833WD15_PHYIN</name>
<keyword evidence="10" id="KW-1185">Reference proteome</keyword>
<reference evidence="8" key="1">
    <citation type="submission" date="2020-04" db="EMBL/GenBank/DDBJ databases">
        <title>Hybrid Assembly of Korean Phytophthora infestans isolates.</title>
        <authorList>
            <person name="Prokchorchik M."/>
            <person name="Lee Y."/>
            <person name="Seo J."/>
            <person name="Cho J.-H."/>
            <person name="Park Y.-E."/>
            <person name="Jang D.-C."/>
            <person name="Im J.-S."/>
            <person name="Choi J.-G."/>
            <person name="Park H.-J."/>
            <person name="Lee G.-B."/>
            <person name="Lee Y.-G."/>
            <person name="Hong S.-Y."/>
            <person name="Cho K."/>
            <person name="Sohn K.H."/>
        </authorList>
    </citation>
    <scope>NUCLEOTIDE SEQUENCE</scope>
    <source>
        <strain evidence="8">KR_1_A1</strain>
        <strain evidence="9">KR_2_A2</strain>
    </source>
</reference>
<dbReference type="InterPro" id="IPR002200">
    <property type="entry name" value="Elicitin"/>
</dbReference>
<dbReference type="AlphaFoldDB" id="A0A833WD15"/>
<dbReference type="EMBL" id="WSZM01000232">
    <property type="protein sequence ID" value="KAF4037788.1"/>
    <property type="molecule type" value="Genomic_DNA"/>
</dbReference>
<evidence type="ECO:0000256" key="3">
    <source>
        <dbReference type="ARBA" id="ARBA00022525"/>
    </source>
</evidence>
<dbReference type="EMBL" id="JAACNO010000648">
    <property type="protein sequence ID" value="KAF4146034.1"/>
    <property type="molecule type" value="Genomic_DNA"/>
</dbReference>
<feature type="signal peptide" evidence="7">
    <location>
        <begin position="1"/>
        <end position="20"/>
    </location>
</feature>
<dbReference type="Pfam" id="PF00964">
    <property type="entry name" value="Elicitin"/>
    <property type="match status" value="1"/>
</dbReference>
<dbReference type="Proteomes" id="UP000704712">
    <property type="component" value="Unassembled WGS sequence"/>
</dbReference>
<comment type="similarity">
    <text evidence="2 6">Belongs to the elicitin family.</text>
</comment>
<sequence length="118" mass="12510">MKTVAAITAIAATLGSLVAAEECAPTTLSFALLPLESESKLCATDSGYKLYPFTGMPSQDEIQAMCKSKACNKMLGEARDSDMPDCDLTINGTAYNIQESIELMFAGCEIIDVNELSG</sequence>
<comment type="subcellular location">
    <subcellularLocation>
        <location evidence="1 6">Secreted</location>
    </subcellularLocation>
</comment>
<evidence type="ECO:0000256" key="6">
    <source>
        <dbReference type="RuleBase" id="RU368111"/>
    </source>
</evidence>
<evidence type="ECO:0000313" key="8">
    <source>
        <dbReference type="EMBL" id="KAF4037788.1"/>
    </source>
</evidence>
<evidence type="ECO:0000313" key="10">
    <source>
        <dbReference type="Proteomes" id="UP000602510"/>
    </source>
</evidence>
<proteinExistence type="inferred from homology"/>
<organism evidence="8 10">
    <name type="scientific">Phytophthora infestans</name>
    <name type="common">Potato late blight agent</name>
    <name type="synonym">Botrytis infestans</name>
    <dbReference type="NCBI Taxonomy" id="4787"/>
    <lineage>
        <taxon>Eukaryota</taxon>
        <taxon>Sar</taxon>
        <taxon>Stramenopiles</taxon>
        <taxon>Oomycota</taxon>
        <taxon>Peronosporomycetes</taxon>
        <taxon>Peronosporales</taxon>
        <taxon>Peronosporaceae</taxon>
        <taxon>Phytophthora</taxon>
    </lineage>
</organism>
<evidence type="ECO:0000256" key="5">
    <source>
        <dbReference type="ARBA" id="ARBA00023157"/>
    </source>
</evidence>
<dbReference type="GO" id="GO:0052040">
    <property type="term" value="P:symbiont-mediated perturbation of host programmed cell death"/>
    <property type="evidence" value="ECO:0007669"/>
    <property type="project" value="UniProtKB-UniRule"/>
</dbReference>
<protein>
    <recommendedName>
        <fullName evidence="6">Elicitin</fullName>
    </recommendedName>
</protein>
<evidence type="ECO:0000256" key="7">
    <source>
        <dbReference type="SAM" id="SignalP"/>
    </source>
</evidence>
<keyword evidence="4 6" id="KW-0928">Hypersensitive response elicitation</keyword>
<dbReference type="SMART" id="SM01187">
    <property type="entry name" value="Elicitin"/>
    <property type="match status" value="1"/>
</dbReference>
<comment type="caution">
    <text evidence="8">The sequence shown here is derived from an EMBL/GenBank/DDBJ whole genome shotgun (WGS) entry which is preliminary data.</text>
</comment>
<evidence type="ECO:0000313" key="9">
    <source>
        <dbReference type="EMBL" id="KAF4146034.1"/>
    </source>
</evidence>
<keyword evidence="7" id="KW-0732">Signal</keyword>
<feature type="chain" id="PRO_5032959903" description="Elicitin" evidence="7">
    <location>
        <begin position="21"/>
        <end position="118"/>
    </location>
</feature>
<evidence type="ECO:0000256" key="1">
    <source>
        <dbReference type="ARBA" id="ARBA00004613"/>
    </source>
</evidence>
<accession>A0A833WD15</accession>